<keyword evidence="2" id="KW-1185">Reference proteome</keyword>
<sequence>MEFIGLPCDHIVVVMLYLNIDDLPSCLVLPRWSKYAKDQIREKYGNGSLYWGSQPAARYSGIVQMCKVVAELVHDDLNEFNNVIDMLGGEIRQLNIKKQKTKW</sequence>
<organism evidence="1 2">
    <name type="scientific">Trifolium pratense</name>
    <name type="common">Red clover</name>
    <dbReference type="NCBI Taxonomy" id="57577"/>
    <lineage>
        <taxon>Eukaryota</taxon>
        <taxon>Viridiplantae</taxon>
        <taxon>Streptophyta</taxon>
        <taxon>Embryophyta</taxon>
        <taxon>Tracheophyta</taxon>
        <taxon>Spermatophyta</taxon>
        <taxon>Magnoliopsida</taxon>
        <taxon>eudicotyledons</taxon>
        <taxon>Gunneridae</taxon>
        <taxon>Pentapetalae</taxon>
        <taxon>rosids</taxon>
        <taxon>fabids</taxon>
        <taxon>Fabales</taxon>
        <taxon>Fabaceae</taxon>
        <taxon>Papilionoideae</taxon>
        <taxon>50 kb inversion clade</taxon>
        <taxon>NPAAA clade</taxon>
        <taxon>Hologalegina</taxon>
        <taxon>IRL clade</taxon>
        <taxon>Trifolieae</taxon>
        <taxon>Trifolium</taxon>
    </lineage>
</organism>
<protein>
    <submittedName>
        <fullName evidence="1">Uncharacterized protein</fullName>
    </submittedName>
</protein>
<dbReference type="EMBL" id="CASHSV030000513">
    <property type="protein sequence ID" value="CAJ2667945.1"/>
    <property type="molecule type" value="Genomic_DNA"/>
</dbReference>
<name>A0ACB0LH82_TRIPR</name>
<evidence type="ECO:0000313" key="2">
    <source>
        <dbReference type="Proteomes" id="UP001177021"/>
    </source>
</evidence>
<accession>A0ACB0LH82</accession>
<reference evidence="1" key="1">
    <citation type="submission" date="2023-10" db="EMBL/GenBank/DDBJ databases">
        <authorList>
            <person name="Rodriguez Cubillos JULIANA M."/>
            <person name="De Vega J."/>
        </authorList>
    </citation>
    <scope>NUCLEOTIDE SEQUENCE</scope>
</reference>
<evidence type="ECO:0000313" key="1">
    <source>
        <dbReference type="EMBL" id="CAJ2667945.1"/>
    </source>
</evidence>
<comment type="caution">
    <text evidence="1">The sequence shown here is derived from an EMBL/GenBank/DDBJ whole genome shotgun (WGS) entry which is preliminary data.</text>
</comment>
<proteinExistence type="predicted"/>
<dbReference type="Proteomes" id="UP001177021">
    <property type="component" value="Unassembled WGS sequence"/>
</dbReference>
<gene>
    <name evidence="1" type="ORF">MILVUS5_LOCUS32446</name>
</gene>